<dbReference type="InterPro" id="IPR041757">
    <property type="entry name" value="CysN_GTP-bd"/>
</dbReference>
<keyword evidence="2" id="KW-0808">Transferase</keyword>
<keyword evidence="6" id="KW-0342">GTP-binding</keyword>
<dbReference type="Pfam" id="PF22594">
    <property type="entry name" value="GTP-eEF1A_C"/>
    <property type="match status" value="1"/>
</dbReference>
<reference evidence="9 10" key="1">
    <citation type="submission" date="2022-06" db="EMBL/GenBank/DDBJ databases">
        <title>Genomic Encyclopedia of Type Strains, Phase I: the one thousand microbial genomes (KMG-I) project.</title>
        <authorList>
            <person name="Kyrpides N."/>
        </authorList>
    </citation>
    <scope>NUCLEOTIDE SEQUENCE [LARGE SCALE GENOMIC DNA]</scope>
    <source>
        <strain evidence="9 10">DSM 43889</strain>
    </source>
</reference>
<dbReference type="InterPro" id="IPR050100">
    <property type="entry name" value="TRAFAC_GTPase_members"/>
</dbReference>
<evidence type="ECO:0000256" key="6">
    <source>
        <dbReference type="ARBA" id="ARBA00023134"/>
    </source>
</evidence>
<feature type="domain" description="Tr-type G" evidence="8">
    <location>
        <begin position="2"/>
        <end position="219"/>
    </location>
</feature>
<dbReference type="RefSeq" id="WP_051314413.1">
    <property type="nucleotide sequence ID" value="NZ_AUBJ02000001.1"/>
</dbReference>
<dbReference type="InterPro" id="IPR054696">
    <property type="entry name" value="GTP-eEF1A_C"/>
</dbReference>
<dbReference type="PROSITE" id="PS51722">
    <property type="entry name" value="G_TR_2"/>
    <property type="match status" value="1"/>
</dbReference>
<dbReference type="InterPro" id="IPR009001">
    <property type="entry name" value="Transl_elong_EF1A/Init_IF2_C"/>
</dbReference>
<evidence type="ECO:0000256" key="4">
    <source>
        <dbReference type="ARBA" id="ARBA00022741"/>
    </source>
</evidence>
<dbReference type="InterPro" id="IPR009000">
    <property type="entry name" value="Transl_B-barrel_sf"/>
</dbReference>
<proteinExistence type="predicted"/>
<dbReference type="SUPFAM" id="SSF50447">
    <property type="entry name" value="Translation proteins"/>
    <property type="match status" value="1"/>
</dbReference>
<dbReference type="InterPro" id="IPR027417">
    <property type="entry name" value="P-loop_NTPase"/>
</dbReference>
<dbReference type="GO" id="GO:0016779">
    <property type="term" value="F:nucleotidyltransferase activity"/>
    <property type="evidence" value="ECO:0007669"/>
    <property type="project" value="UniProtKB-KW"/>
</dbReference>
<evidence type="ECO:0000256" key="1">
    <source>
        <dbReference type="ARBA" id="ARBA00012391"/>
    </source>
</evidence>
<keyword evidence="5" id="KW-0067">ATP-binding</keyword>
<feature type="region of interest" description="Disordered" evidence="7">
    <location>
        <begin position="420"/>
        <end position="440"/>
    </location>
</feature>
<name>A0ABT1JC74_ACTCY</name>
<dbReference type="SUPFAM" id="SSF52540">
    <property type="entry name" value="P-loop containing nucleoside triphosphate hydrolases"/>
    <property type="match status" value="1"/>
</dbReference>
<dbReference type="CDD" id="cd04166">
    <property type="entry name" value="CysN_ATPS"/>
    <property type="match status" value="1"/>
</dbReference>
<organism evidence="9 10">
    <name type="scientific">Actinoalloteichus caeruleus DSM 43889</name>
    <dbReference type="NCBI Taxonomy" id="1120930"/>
    <lineage>
        <taxon>Bacteria</taxon>
        <taxon>Bacillati</taxon>
        <taxon>Actinomycetota</taxon>
        <taxon>Actinomycetes</taxon>
        <taxon>Pseudonocardiales</taxon>
        <taxon>Pseudonocardiaceae</taxon>
        <taxon>Actinoalloteichus</taxon>
        <taxon>Actinoalloteichus cyanogriseus</taxon>
    </lineage>
</organism>
<keyword evidence="4" id="KW-0547">Nucleotide-binding</keyword>
<dbReference type="InterPro" id="IPR031157">
    <property type="entry name" value="G_TR_CS"/>
</dbReference>
<evidence type="ECO:0000256" key="5">
    <source>
        <dbReference type="ARBA" id="ARBA00022840"/>
    </source>
</evidence>
<evidence type="ECO:0000256" key="3">
    <source>
        <dbReference type="ARBA" id="ARBA00022695"/>
    </source>
</evidence>
<sequence length="440" mass="47382">MGQLLRLATAGSVDDGKSTLVGRLLYDTKSVLADQLDAVHRASVDRGLATPDLSLLVDGLRSEREQGITIDVAYRYFATPRRSFVLADTPGHVQYTRNTVTGASTAQLAVLLVDARKGVVEQTRRHAAVLALLGVPRLVLAVNKIDLVDYHEQTFVLIAKDFTAHAAALGYQDADVLSVPVSALVGDNVVDRSDRTPWYQGPTLLEHLETVPAEEERPNAPFRFPVQYVIRPRTPEHPDYRGYAGQVAAGSVAAGDEVLVLPGGQRCRVDRVHTADGDVPRAVAGESVTVLLSEDVDIARGDLFAAVDRPPRLTDELDATVCWLADQPLRPGARVLVKHGTRTVHALVADLLARFDEQRLESTADPDSVRLNEIARVRVRTARPLAVDDYRACRRTGAFLVMDPVDGSTLAAGLVGSPLPLPGHARPAGRGEPVDGVGSS</sequence>
<dbReference type="Gene3D" id="3.40.50.300">
    <property type="entry name" value="P-loop containing nucleotide triphosphate hydrolases"/>
    <property type="match status" value="1"/>
</dbReference>
<dbReference type="Pfam" id="PF00009">
    <property type="entry name" value="GTP_EFTU"/>
    <property type="match status" value="1"/>
</dbReference>
<evidence type="ECO:0000313" key="10">
    <source>
        <dbReference type="Proteomes" id="UP000791080"/>
    </source>
</evidence>
<dbReference type="InterPro" id="IPR000795">
    <property type="entry name" value="T_Tr_GTP-bd_dom"/>
</dbReference>
<dbReference type="InterPro" id="IPR044139">
    <property type="entry name" value="CysN_NoDQ_III"/>
</dbReference>
<dbReference type="CDD" id="cd04095">
    <property type="entry name" value="CysN_NoDQ_III"/>
    <property type="match status" value="1"/>
</dbReference>
<dbReference type="SUPFAM" id="SSF50465">
    <property type="entry name" value="EF-Tu/eEF-1alpha/eIF2-gamma C-terminal domain"/>
    <property type="match status" value="1"/>
</dbReference>
<dbReference type="EC" id="2.7.7.4" evidence="1"/>
<dbReference type="CDD" id="cd03695">
    <property type="entry name" value="CysN_NodQ_II"/>
    <property type="match status" value="1"/>
</dbReference>
<dbReference type="PROSITE" id="PS00301">
    <property type="entry name" value="G_TR_1"/>
    <property type="match status" value="1"/>
</dbReference>
<evidence type="ECO:0000313" key="9">
    <source>
        <dbReference type="EMBL" id="MCP2330097.1"/>
    </source>
</evidence>
<gene>
    <name evidence="9" type="ORF">G443_000367</name>
</gene>
<dbReference type="InterPro" id="IPR011779">
    <property type="entry name" value="SO4_adenylTrfase_lsu"/>
</dbReference>
<dbReference type="PRINTS" id="PR00315">
    <property type="entry name" value="ELONGATNFCT"/>
</dbReference>
<dbReference type="PANTHER" id="PTHR23115">
    <property type="entry name" value="TRANSLATION FACTOR"/>
    <property type="match status" value="1"/>
</dbReference>
<evidence type="ECO:0000256" key="2">
    <source>
        <dbReference type="ARBA" id="ARBA00022679"/>
    </source>
</evidence>
<evidence type="ECO:0000259" key="8">
    <source>
        <dbReference type="PROSITE" id="PS51722"/>
    </source>
</evidence>
<accession>A0ABT1JC74</accession>
<evidence type="ECO:0000256" key="7">
    <source>
        <dbReference type="SAM" id="MobiDB-lite"/>
    </source>
</evidence>
<keyword evidence="10" id="KW-1185">Reference proteome</keyword>
<dbReference type="Gene3D" id="2.40.30.10">
    <property type="entry name" value="Translation factors"/>
    <property type="match status" value="2"/>
</dbReference>
<dbReference type="Proteomes" id="UP000791080">
    <property type="component" value="Unassembled WGS sequence"/>
</dbReference>
<dbReference type="EMBL" id="AUBJ02000001">
    <property type="protein sequence ID" value="MCP2330097.1"/>
    <property type="molecule type" value="Genomic_DNA"/>
</dbReference>
<dbReference type="NCBIfam" id="TIGR02034">
    <property type="entry name" value="CysN"/>
    <property type="match status" value="1"/>
</dbReference>
<comment type="caution">
    <text evidence="9">The sequence shown here is derived from an EMBL/GenBank/DDBJ whole genome shotgun (WGS) entry which is preliminary data.</text>
</comment>
<keyword evidence="3 9" id="KW-0548">Nucleotidyltransferase</keyword>
<protein>
    <recommendedName>
        <fullName evidence="1">sulfate adenylyltransferase</fullName>
        <ecNumber evidence="1">2.7.7.4</ecNumber>
    </recommendedName>
</protein>
<dbReference type="InterPro" id="IPR044138">
    <property type="entry name" value="CysN_II"/>
</dbReference>